<dbReference type="GO" id="GO:0016987">
    <property type="term" value="F:sigma factor activity"/>
    <property type="evidence" value="ECO:0007669"/>
    <property type="project" value="UniProtKB-KW"/>
</dbReference>
<dbReference type="InterPro" id="IPR013249">
    <property type="entry name" value="RNA_pol_sigma70_r4_t2"/>
</dbReference>
<keyword evidence="2" id="KW-0805">Transcription regulation</keyword>
<dbReference type="PANTHER" id="PTHR43133">
    <property type="entry name" value="RNA POLYMERASE ECF-TYPE SIGMA FACTO"/>
    <property type="match status" value="1"/>
</dbReference>
<dbReference type="InterPro" id="IPR007627">
    <property type="entry name" value="RNA_pol_sigma70_r2"/>
</dbReference>
<dbReference type="GO" id="GO:0003677">
    <property type="term" value="F:DNA binding"/>
    <property type="evidence" value="ECO:0007669"/>
    <property type="project" value="UniProtKB-KW"/>
</dbReference>
<evidence type="ECO:0000256" key="3">
    <source>
        <dbReference type="ARBA" id="ARBA00023082"/>
    </source>
</evidence>
<proteinExistence type="inferred from homology"/>
<keyword evidence="4" id="KW-0238">DNA-binding</keyword>
<keyword evidence="3" id="KW-0731">Sigma factor</keyword>
<dbReference type="Gene3D" id="1.10.1740.10">
    <property type="match status" value="1"/>
</dbReference>
<dbReference type="Proteomes" id="UP000789845">
    <property type="component" value="Unassembled WGS sequence"/>
</dbReference>
<evidence type="ECO:0000259" key="7">
    <source>
        <dbReference type="Pfam" id="PF08281"/>
    </source>
</evidence>
<reference evidence="8" key="1">
    <citation type="submission" date="2021-10" db="EMBL/GenBank/DDBJ databases">
        <authorList>
            <person name="Criscuolo A."/>
        </authorList>
    </citation>
    <scope>NUCLEOTIDE SEQUENCE</scope>
    <source>
        <strain evidence="8">CIP111885</strain>
    </source>
</reference>
<sequence>MHIVTNKKDDKTEHLQDSTHLTALIPGLQRYCYFLSKNQWDGDDLAQEVIIKASQKYQPTEVSSSLLKKIAYHHWIDTLRKRQHEVLGIPEQLSKNQVPPHPNTLIDTVTLLLDQLTPKQAVILMLKEAFGYQSNEIANVFNTTETAVKSILHRAKNRLSKDETLHSVHTVWDKDEKQLLFDLLYESLKANDPKVIIQRIHEIPSIFEVPKLLKSKHSRSPLNTFCLAA</sequence>
<evidence type="ECO:0000256" key="4">
    <source>
        <dbReference type="ARBA" id="ARBA00023125"/>
    </source>
</evidence>
<organism evidence="8 9">
    <name type="scientific">Pseudoneobacillus rhizosphaerae</name>
    <dbReference type="NCBI Taxonomy" id="2880968"/>
    <lineage>
        <taxon>Bacteria</taxon>
        <taxon>Bacillati</taxon>
        <taxon>Bacillota</taxon>
        <taxon>Bacilli</taxon>
        <taxon>Bacillales</taxon>
        <taxon>Bacillaceae</taxon>
        <taxon>Pseudoneobacillus</taxon>
    </lineage>
</organism>
<keyword evidence="5" id="KW-0804">Transcription</keyword>
<name>A0A9C7LC28_9BACI</name>
<dbReference type="EMBL" id="CAKJTG010000052">
    <property type="protein sequence ID" value="CAG9610771.1"/>
    <property type="molecule type" value="Genomic_DNA"/>
</dbReference>
<dbReference type="InterPro" id="IPR036388">
    <property type="entry name" value="WH-like_DNA-bd_sf"/>
</dbReference>
<gene>
    <name evidence="8" type="ORF">NEOCIP111885_04549</name>
</gene>
<feature type="domain" description="RNA polymerase sigma factor 70 region 4 type 2" evidence="7">
    <location>
        <begin position="109"/>
        <end position="159"/>
    </location>
</feature>
<evidence type="ECO:0000313" key="8">
    <source>
        <dbReference type="EMBL" id="CAG9610771.1"/>
    </source>
</evidence>
<dbReference type="Pfam" id="PF08281">
    <property type="entry name" value="Sigma70_r4_2"/>
    <property type="match status" value="1"/>
</dbReference>
<accession>A0A9C7LC28</accession>
<evidence type="ECO:0000259" key="6">
    <source>
        <dbReference type="Pfam" id="PF04542"/>
    </source>
</evidence>
<dbReference type="GO" id="GO:0006352">
    <property type="term" value="P:DNA-templated transcription initiation"/>
    <property type="evidence" value="ECO:0007669"/>
    <property type="project" value="InterPro"/>
</dbReference>
<dbReference type="InterPro" id="IPR039425">
    <property type="entry name" value="RNA_pol_sigma-70-like"/>
</dbReference>
<comment type="caution">
    <text evidence="8">The sequence shown here is derived from an EMBL/GenBank/DDBJ whole genome shotgun (WGS) entry which is preliminary data.</text>
</comment>
<dbReference type="NCBIfam" id="TIGR02937">
    <property type="entry name" value="sigma70-ECF"/>
    <property type="match status" value="1"/>
</dbReference>
<dbReference type="InterPro" id="IPR013324">
    <property type="entry name" value="RNA_pol_sigma_r3/r4-like"/>
</dbReference>
<evidence type="ECO:0000313" key="9">
    <source>
        <dbReference type="Proteomes" id="UP000789845"/>
    </source>
</evidence>
<evidence type="ECO:0000256" key="1">
    <source>
        <dbReference type="ARBA" id="ARBA00010641"/>
    </source>
</evidence>
<dbReference type="InterPro" id="IPR014284">
    <property type="entry name" value="RNA_pol_sigma-70_dom"/>
</dbReference>
<dbReference type="Gene3D" id="1.10.10.10">
    <property type="entry name" value="Winged helix-like DNA-binding domain superfamily/Winged helix DNA-binding domain"/>
    <property type="match status" value="1"/>
</dbReference>
<dbReference type="Pfam" id="PF04542">
    <property type="entry name" value="Sigma70_r2"/>
    <property type="match status" value="1"/>
</dbReference>
<dbReference type="PANTHER" id="PTHR43133:SF8">
    <property type="entry name" value="RNA POLYMERASE SIGMA FACTOR HI_1459-RELATED"/>
    <property type="match status" value="1"/>
</dbReference>
<dbReference type="CDD" id="cd06171">
    <property type="entry name" value="Sigma70_r4"/>
    <property type="match status" value="1"/>
</dbReference>
<dbReference type="RefSeq" id="WP_230499128.1">
    <property type="nucleotide sequence ID" value="NZ_CAKJTG010000052.1"/>
</dbReference>
<evidence type="ECO:0000256" key="2">
    <source>
        <dbReference type="ARBA" id="ARBA00023015"/>
    </source>
</evidence>
<comment type="similarity">
    <text evidence="1">Belongs to the sigma-70 factor family. ECF subfamily.</text>
</comment>
<evidence type="ECO:0000256" key="5">
    <source>
        <dbReference type="ARBA" id="ARBA00023163"/>
    </source>
</evidence>
<keyword evidence="9" id="KW-1185">Reference proteome</keyword>
<dbReference type="InterPro" id="IPR013325">
    <property type="entry name" value="RNA_pol_sigma_r2"/>
</dbReference>
<dbReference type="SUPFAM" id="SSF88659">
    <property type="entry name" value="Sigma3 and sigma4 domains of RNA polymerase sigma factors"/>
    <property type="match status" value="1"/>
</dbReference>
<dbReference type="AlphaFoldDB" id="A0A9C7LC28"/>
<dbReference type="SUPFAM" id="SSF88946">
    <property type="entry name" value="Sigma2 domain of RNA polymerase sigma factors"/>
    <property type="match status" value="1"/>
</dbReference>
<evidence type="ECO:0008006" key="10">
    <source>
        <dbReference type="Google" id="ProtNLM"/>
    </source>
</evidence>
<protein>
    <recommendedName>
        <fullName evidence="10">RNA polymerase subunit sigma</fullName>
    </recommendedName>
</protein>
<feature type="domain" description="RNA polymerase sigma-70 region 2" evidence="6">
    <location>
        <begin position="24"/>
        <end position="83"/>
    </location>
</feature>